<protein>
    <submittedName>
        <fullName evidence="7">Microcin ABC transporter ATP-binding protein</fullName>
    </submittedName>
</protein>
<keyword evidence="7" id="KW-0614">Plasmid</keyword>
<dbReference type="Pfam" id="PF00005">
    <property type="entry name" value="ABC_tran"/>
    <property type="match status" value="2"/>
</dbReference>
<dbReference type="GO" id="GO:0015833">
    <property type="term" value="P:peptide transport"/>
    <property type="evidence" value="ECO:0007669"/>
    <property type="project" value="InterPro"/>
</dbReference>
<dbReference type="InterPro" id="IPR027417">
    <property type="entry name" value="P-loop_NTPase"/>
</dbReference>
<dbReference type="InterPro" id="IPR050319">
    <property type="entry name" value="ABC_transp_ATP-bind"/>
</dbReference>
<dbReference type="CDD" id="cd03257">
    <property type="entry name" value="ABC_NikE_OppD_transporters"/>
    <property type="match status" value="2"/>
</dbReference>
<geneLocation type="plasmid" evidence="8">
    <name>pcba4604-02</name>
</geneLocation>
<dbReference type="PROSITE" id="PS50893">
    <property type="entry name" value="ABC_TRANSPORTER_2"/>
    <property type="match status" value="2"/>
</dbReference>
<dbReference type="InterPro" id="IPR003439">
    <property type="entry name" value="ABC_transporter-like_ATP-bd"/>
</dbReference>
<dbReference type="OrthoDB" id="9802264at2"/>
<reference evidence="7 8" key="1">
    <citation type="submission" date="2017-12" db="EMBL/GenBank/DDBJ databases">
        <title>Genomic analysis of Paracoccus sp. CBA4604.</title>
        <authorList>
            <person name="Roh S.W."/>
            <person name="Kim J.Y."/>
            <person name="Kim J.S."/>
        </authorList>
    </citation>
    <scope>NUCLEOTIDE SEQUENCE [LARGE SCALE GENOMIC DNA]</scope>
    <source>
        <strain evidence="7 8">CBA4604</strain>
        <plasmid evidence="8">pcba4604-02</plasmid>
    </source>
</reference>
<dbReference type="Pfam" id="PF08352">
    <property type="entry name" value="oligo_HPY"/>
    <property type="match status" value="2"/>
</dbReference>
<evidence type="ECO:0000256" key="2">
    <source>
        <dbReference type="ARBA" id="ARBA00005417"/>
    </source>
</evidence>
<comment type="similarity">
    <text evidence="2">Belongs to the ABC transporter superfamily.</text>
</comment>
<keyword evidence="3" id="KW-0813">Transport</keyword>
<dbReference type="InterPro" id="IPR003593">
    <property type="entry name" value="AAA+_ATPase"/>
</dbReference>
<keyword evidence="8" id="KW-1185">Reference proteome</keyword>
<dbReference type="EMBL" id="CP025585">
    <property type="protein sequence ID" value="AUM75884.1"/>
    <property type="molecule type" value="Genomic_DNA"/>
</dbReference>
<keyword evidence="4" id="KW-0547">Nucleotide-binding</keyword>
<evidence type="ECO:0000256" key="1">
    <source>
        <dbReference type="ARBA" id="ARBA00004417"/>
    </source>
</evidence>
<organism evidence="7 8">
    <name type="scientific">Paracoccus jeotgali</name>
    <dbReference type="NCBI Taxonomy" id="2065379"/>
    <lineage>
        <taxon>Bacteria</taxon>
        <taxon>Pseudomonadati</taxon>
        <taxon>Pseudomonadota</taxon>
        <taxon>Alphaproteobacteria</taxon>
        <taxon>Rhodobacterales</taxon>
        <taxon>Paracoccaceae</taxon>
        <taxon>Paracoccus</taxon>
    </lineage>
</organism>
<evidence type="ECO:0000256" key="3">
    <source>
        <dbReference type="ARBA" id="ARBA00022448"/>
    </source>
</evidence>
<dbReference type="GO" id="GO:0005524">
    <property type="term" value="F:ATP binding"/>
    <property type="evidence" value="ECO:0007669"/>
    <property type="project" value="UniProtKB-KW"/>
</dbReference>
<evidence type="ECO:0000256" key="5">
    <source>
        <dbReference type="ARBA" id="ARBA00022840"/>
    </source>
</evidence>
<dbReference type="Gene3D" id="3.40.50.300">
    <property type="entry name" value="P-loop containing nucleotide triphosphate hydrolases"/>
    <property type="match status" value="2"/>
</dbReference>
<sequence length="536" mass="57798">MPAPSPSPVLTVRDLTIGLPSGADRELAVADIDLTIAPGETLCLVGESGSGKSVVAQAIMGMLAPVLPMTSGTIALQGTQNPPQRSAAYNALRGPRVAMVFQDAVSSLNPIQRIGRQLEEILQVHGVPRQERRKRVMDMLAAVLLPDPERAYRSYPHEMSGGQAQRVVIAGALLLNPALLIADEPTTALDVTTQAEILELIEKLKADFNTAVLFITHDFGVVADIADHVVVMKDGRIVEAGSASAVLKNPQHGYTKRLLRAAALDTRAPTASDEDFILDVRDLSLTYRRGMFFNRTEVAAVRDVTFALRKGQTLAVVGESGSGKSSLAKCLLRLQDVDSGRILFKGQDVTTLQGVGLRKFRSKVQVVLQDPFGALDPRFKTIDAVAEGPIIHGMPKSEARARAMDMLELVGLTPQAGERYPQEFSGGQRQRICIARALVLEPELLIADEAVSALDVSIQVQILDLFADLQKRLGFSMVFITHDLHVAAAISDEVLVMQHGRVVEQGATADVFANPQKPYTSDLLQAAPGQKRLLVA</sequence>
<dbReference type="InterPro" id="IPR013563">
    <property type="entry name" value="Oligopep_ABC_C"/>
</dbReference>
<proteinExistence type="inferred from homology"/>
<evidence type="ECO:0000259" key="6">
    <source>
        <dbReference type="PROSITE" id="PS50893"/>
    </source>
</evidence>
<dbReference type="PROSITE" id="PS00211">
    <property type="entry name" value="ABC_TRANSPORTER_1"/>
    <property type="match status" value="2"/>
</dbReference>
<evidence type="ECO:0000313" key="8">
    <source>
        <dbReference type="Proteomes" id="UP000234882"/>
    </source>
</evidence>
<comment type="subcellular location">
    <subcellularLocation>
        <location evidence="1">Cell inner membrane</location>
        <topology evidence="1">Peripheral membrane protein</topology>
    </subcellularLocation>
</comment>
<dbReference type="NCBIfam" id="NF008453">
    <property type="entry name" value="PRK11308.1"/>
    <property type="match status" value="2"/>
</dbReference>
<gene>
    <name evidence="7" type="ORF">CYR75_15830</name>
</gene>
<dbReference type="GO" id="GO:0016887">
    <property type="term" value="F:ATP hydrolysis activity"/>
    <property type="evidence" value="ECO:0007669"/>
    <property type="project" value="InterPro"/>
</dbReference>
<dbReference type="NCBIfam" id="NF007739">
    <property type="entry name" value="PRK10419.1"/>
    <property type="match status" value="2"/>
</dbReference>
<evidence type="ECO:0000256" key="4">
    <source>
        <dbReference type="ARBA" id="ARBA00022741"/>
    </source>
</evidence>
<dbReference type="SMART" id="SM00382">
    <property type="entry name" value="AAA"/>
    <property type="match status" value="2"/>
</dbReference>
<feature type="domain" description="ABC transporter" evidence="6">
    <location>
        <begin position="10"/>
        <end position="259"/>
    </location>
</feature>
<dbReference type="GO" id="GO:0055085">
    <property type="term" value="P:transmembrane transport"/>
    <property type="evidence" value="ECO:0007669"/>
    <property type="project" value="UniProtKB-ARBA"/>
</dbReference>
<dbReference type="GO" id="GO:0005886">
    <property type="term" value="C:plasma membrane"/>
    <property type="evidence" value="ECO:0007669"/>
    <property type="project" value="UniProtKB-SubCell"/>
</dbReference>
<name>A0A2K9MJV6_9RHOB</name>
<keyword evidence="5 7" id="KW-0067">ATP-binding</keyword>
<feature type="domain" description="ABC transporter" evidence="6">
    <location>
        <begin position="280"/>
        <end position="524"/>
    </location>
</feature>
<dbReference type="PANTHER" id="PTHR43776">
    <property type="entry name" value="TRANSPORT ATP-BINDING PROTEIN"/>
    <property type="match status" value="1"/>
</dbReference>
<dbReference type="PANTHER" id="PTHR43776:SF7">
    <property type="entry name" value="D,D-DIPEPTIDE TRANSPORT ATP-BINDING PROTEIN DDPF-RELATED"/>
    <property type="match status" value="1"/>
</dbReference>
<dbReference type="KEGG" id="paru:CYR75_15830"/>
<accession>A0A2K9MJV6</accession>
<dbReference type="SUPFAM" id="SSF52540">
    <property type="entry name" value="P-loop containing nucleoside triphosphate hydrolases"/>
    <property type="match status" value="2"/>
</dbReference>
<dbReference type="InterPro" id="IPR017871">
    <property type="entry name" value="ABC_transporter-like_CS"/>
</dbReference>
<dbReference type="Proteomes" id="UP000234882">
    <property type="component" value="Plasmid pCBA4604-02"/>
</dbReference>
<evidence type="ECO:0000313" key="7">
    <source>
        <dbReference type="EMBL" id="AUM75884.1"/>
    </source>
</evidence>
<dbReference type="AlphaFoldDB" id="A0A2K9MJV6"/>